<name>A0A0P1IPM3_9RHOB</name>
<dbReference type="Proteomes" id="UP000051184">
    <property type="component" value="Unassembled WGS sequence"/>
</dbReference>
<sequence>MRKVVIPGLVVAMLVSGVGMAQAKRPLEDVTSITNGLLWIGIADEIRNTCPSISARMFRALNRINGIQNEAEALGYSKEEIDRFRKSDANKAELRRRGEAYLTANGVTLGDSDTYCTLGRAEIAKSSQIGTLLRAN</sequence>
<evidence type="ECO:0000313" key="1">
    <source>
        <dbReference type="EMBL" id="CUK25447.1"/>
    </source>
</evidence>
<keyword evidence="2" id="KW-1185">Reference proteome</keyword>
<proteinExistence type="predicted"/>
<dbReference type="Pfam" id="PF17267">
    <property type="entry name" value="DUF5333"/>
    <property type="match status" value="1"/>
</dbReference>
<evidence type="ECO:0000313" key="2">
    <source>
        <dbReference type="Proteomes" id="UP000051184"/>
    </source>
</evidence>
<dbReference type="EMBL" id="CYUE01000012">
    <property type="protein sequence ID" value="CUK25447.1"/>
    <property type="molecule type" value="Genomic_DNA"/>
</dbReference>
<dbReference type="RefSeq" id="WP_058314399.1">
    <property type="nucleotide sequence ID" value="NZ_CYTO01000024.1"/>
</dbReference>
<dbReference type="AlphaFoldDB" id="A0A0P1IPM3"/>
<dbReference type="STRING" id="1715691.TA5113_02686"/>
<accession>A0A0P1IPM3</accession>
<dbReference type="InterPro" id="IPR020349">
    <property type="entry name" value="Uncharacterised_14.7kDa"/>
</dbReference>
<protein>
    <recommendedName>
        <fullName evidence="3">NADH dehydrogenase subunit E</fullName>
    </recommendedName>
</protein>
<dbReference type="OrthoDB" id="7658992at2"/>
<reference evidence="2" key="1">
    <citation type="submission" date="2015-09" db="EMBL/GenBank/DDBJ databases">
        <authorList>
            <person name="Rodrigo-Torres Lidia"/>
            <person name="Arahal R.David."/>
        </authorList>
    </citation>
    <scope>NUCLEOTIDE SEQUENCE [LARGE SCALE GENOMIC DNA]</scope>
    <source>
        <strain evidence="2">CECT 5114</strain>
    </source>
</reference>
<evidence type="ECO:0008006" key="3">
    <source>
        <dbReference type="Google" id="ProtNLM"/>
    </source>
</evidence>
<organism evidence="1 2">
    <name type="scientific">Cognatishimia activa</name>
    <dbReference type="NCBI Taxonomy" id="1715691"/>
    <lineage>
        <taxon>Bacteria</taxon>
        <taxon>Pseudomonadati</taxon>
        <taxon>Pseudomonadota</taxon>
        <taxon>Alphaproteobacteria</taxon>
        <taxon>Rhodobacterales</taxon>
        <taxon>Paracoccaceae</taxon>
        <taxon>Cognatishimia</taxon>
    </lineage>
</organism>
<gene>
    <name evidence="1" type="ORF">TA5114_01246</name>
</gene>